<organism evidence="1 2">
    <name type="scientific">Nephila pilipes</name>
    <name type="common">Giant wood spider</name>
    <name type="synonym">Nephila maculata</name>
    <dbReference type="NCBI Taxonomy" id="299642"/>
    <lineage>
        <taxon>Eukaryota</taxon>
        <taxon>Metazoa</taxon>
        <taxon>Ecdysozoa</taxon>
        <taxon>Arthropoda</taxon>
        <taxon>Chelicerata</taxon>
        <taxon>Arachnida</taxon>
        <taxon>Araneae</taxon>
        <taxon>Araneomorphae</taxon>
        <taxon>Entelegynae</taxon>
        <taxon>Araneoidea</taxon>
        <taxon>Nephilidae</taxon>
        <taxon>Nephila</taxon>
    </lineage>
</organism>
<name>A0A8X6QJ06_NEPPI</name>
<protein>
    <submittedName>
        <fullName evidence="1">Uncharacterized protein</fullName>
    </submittedName>
</protein>
<comment type="caution">
    <text evidence="1">The sequence shown here is derived from an EMBL/GenBank/DDBJ whole genome shotgun (WGS) entry which is preliminary data.</text>
</comment>
<dbReference type="EMBL" id="BMAW01032917">
    <property type="protein sequence ID" value="GFU27740.1"/>
    <property type="molecule type" value="Genomic_DNA"/>
</dbReference>
<evidence type="ECO:0000313" key="2">
    <source>
        <dbReference type="Proteomes" id="UP000887013"/>
    </source>
</evidence>
<accession>A0A8X6QJ06</accession>
<feature type="non-terminal residue" evidence="1">
    <location>
        <position position="48"/>
    </location>
</feature>
<keyword evidence="2" id="KW-1185">Reference proteome</keyword>
<reference evidence="1" key="1">
    <citation type="submission" date="2020-08" db="EMBL/GenBank/DDBJ databases">
        <title>Multicomponent nature underlies the extraordinary mechanical properties of spider dragline silk.</title>
        <authorList>
            <person name="Kono N."/>
            <person name="Nakamura H."/>
            <person name="Mori M."/>
            <person name="Yoshida Y."/>
            <person name="Ohtoshi R."/>
            <person name="Malay A.D."/>
            <person name="Moran D.A.P."/>
            <person name="Tomita M."/>
            <person name="Numata K."/>
            <person name="Arakawa K."/>
        </authorList>
    </citation>
    <scope>NUCLEOTIDE SEQUENCE</scope>
</reference>
<gene>
    <name evidence="1" type="ORF">NPIL_160411</name>
</gene>
<sequence length="48" mass="5335">MIAVKNNGVCCMPGSTGFQIPERKEMKILAQVSLHGVLNCEFLVKWDV</sequence>
<dbReference type="AlphaFoldDB" id="A0A8X6QJ06"/>
<proteinExistence type="predicted"/>
<dbReference type="Proteomes" id="UP000887013">
    <property type="component" value="Unassembled WGS sequence"/>
</dbReference>
<evidence type="ECO:0000313" key="1">
    <source>
        <dbReference type="EMBL" id="GFU27740.1"/>
    </source>
</evidence>